<dbReference type="PANTHER" id="PTHR30001">
    <property type="entry name" value="RIBONUCLEASE"/>
    <property type="match status" value="1"/>
</dbReference>
<dbReference type="STRING" id="197479.BFW38_02960"/>
<dbReference type="Pfam" id="PF00575">
    <property type="entry name" value="S1"/>
    <property type="match status" value="1"/>
</dbReference>
<evidence type="ECO:0000256" key="3">
    <source>
        <dbReference type="ARBA" id="ARBA00022801"/>
    </source>
</evidence>
<name>A0A1E2V6L3_9GAMM</name>
<evidence type="ECO:0000256" key="2">
    <source>
        <dbReference type="ARBA" id="ARBA00022723"/>
    </source>
</evidence>
<evidence type="ECO:0000313" key="8">
    <source>
        <dbReference type="Proteomes" id="UP000094291"/>
    </source>
</evidence>
<dbReference type="PROSITE" id="PS50126">
    <property type="entry name" value="S1"/>
    <property type="match status" value="1"/>
</dbReference>
<dbReference type="Pfam" id="PF10150">
    <property type="entry name" value="RNase_E_G"/>
    <property type="match status" value="1"/>
</dbReference>
<dbReference type="GO" id="GO:0016787">
    <property type="term" value="F:hydrolase activity"/>
    <property type="evidence" value="ECO:0007669"/>
    <property type="project" value="UniProtKB-KW"/>
</dbReference>
<evidence type="ECO:0000256" key="5">
    <source>
        <dbReference type="ARBA" id="ARBA00022884"/>
    </source>
</evidence>
<dbReference type="InterPro" id="IPR004659">
    <property type="entry name" value="RNase_E/G"/>
</dbReference>
<organism evidence="7 8">
    <name type="scientific">Terasakiispira papahanaumokuakeensis</name>
    <dbReference type="NCBI Taxonomy" id="197479"/>
    <lineage>
        <taxon>Bacteria</taxon>
        <taxon>Pseudomonadati</taxon>
        <taxon>Pseudomonadota</taxon>
        <taxon>Gammaproteobacteria</taxon>
        <taxon>Oceanospirillales</taxon>
        <taxon>Terasakiispira</taxon>
    </lineage>
</organism>
<dbReference type="InterPro" id="IPR019307">
    <property type="entry name" value="RNA-bd_AU-1/RNase_E/G"/>
</dbReference>
<comment type="cofactor">
    <cofactor evidence="1">
        <name>Mg(2+)</name>
        <dbReference type="ChEBI" id="CHEBI:18420"/>
    </cofactor>
</comment>
<dbReference type="NCBIfam" id="TIGR00757">
    <property type="entry name" value="RNaseEG"/>
    <property type="match status" value="1"/>
</dbReference>
<dbReference type="GO" id="GO:0006364">
    <property type="term" value="P:rRNA processing"/>
    <property type="evidence" value="ECO:0007669"/>
    <property type="project" value="TreeGrafter"/>
</dbReference>
<keyword evidence="3" id="KW-0378">Hydrolase</keyword>
<dbReference type="SUPFAM" id="SSF50249">
    <property type="entry name" value="Nucleic acid-binding proteins"/>
    <property type="match status" value="1"/>
</dbReference>
<sequence length="487" mass="55161">MSEEILINLTPMETRVALVENGVLQEVYIERTRRRGIVGNIYKGKVVRVLPGMQAAFVDIGLERAAFIHAAEVSKSSGVEGDAPAIAALLHEGQPLIVQVTKDPIGSKGARLTTHLSIPSRYLVYMPHTAHVGVSQRIETGYERERLRQLVMTGVESLGEEEPGGFILRTAAEGAGDDEVISDIQFLRRVWTAVERRSSREQVPALIYEDLPLFMRSMRDFVRPEIEKIRIDSRENYQRLHEFLEEFMPGLVPKLEYYPGERPIFDLYSVEDEVQRALGRKVQLKSGGYLVIDQTEAMTTIDVNTGGFVGHRNLEETIFKTNLEAVSAIVRQLRLRNLGGIIIIDFIDMDDAEHQRQVLRLLEKSLERDHAKVKLTGVTELGLVQMTRKRTRESLEQVMCEPCEVCHGRGMLKTPETVCYEILREIIRMDRAYSGGSYLVMASQAVVDRLVDEDSSALADLEAFINKPIKFQVEILYSQEQFDIVLM</sequence>
<keyword evidence="5" id="KW-0694">RNA-binding</keyword>
<dbReference type="AlphaFoldDB" id="A0A1E2V6L3"/>
<dbReference type="Proteomes" id="UP000094291">
    <property type="component" value="Unassembled WGS sequence"/>
</dbReference>
<evidence type="ECO:0000256" key="1">
    <source>
        <dbReference type="ARBA" id="ARBA00001946"/>
    </source>
</evidence>
<dbReference type="Gene3D" id="3.40.1260.20">
    <property type="entry name" value="Ribonuclease E, catalytic domain"/>
    <property type="match status" value="1"/>
</dbReference>
<keyword evidence="4" id="KW-0460">Magnesium</keyword>
<comment type="caution">
    <text evidence="7">The sequence shown here is derived from an EMBL/GenBank/DDBJ whole genome shotgun (WGS) entry which is preliminary data.</text>
</comment>
<dbReference type="PANTHER" id="PTHR30001:SF0">
    <property type="entry name" value="RIBONUCLEASE G"/>
    <property type="match status" value="1"/>
</dbReference>
<dbReference type="Gene3D" id="2.40.50.140">
    <property type="entry name" value="Nucleic acid-binding proteins"/>
    <property type="match status" value="1"/>
</dbReference>
<dbReference type="GO" id="GO:0003723">
    <property type="term" value="F:RNA binding"/>
    <property type="evidence" value="ECO:0007669"/>
    <property type="project" value="UniProtKB-KW"/>
</dbReference>
<protein>
    <submittedName>
        <fullName evidence="7">Ribonuclease G</fullName>
    </submittedName>
</protein>
<keyword evidence="2" id="KW-0479">Metal-binding</keyword>
<feature type="domain" description="S1 motif" evidence="6">
    <location>
        <begin position="39"/>
        <end position="115"/>
    </location>
</feature>
<dbReference type="GO" id="GO:0046872">
    <property type="term" value="F:metal ion binding"/>
    <property type="evidence" value="ECO:0007669"/>
    <property type="project" value="UniProtKB-KW"/>
</dbReference>
<dbReference type="CDD" id="cd04453">
    <property type="entry name" value="S1_RNase_E"/>
    <property type="match status" value="1"/>
</dbReference>
<dbReference type="SMART" id="SM00316">
    <property type="entry name" value="S1"/>
    <property type="match status" value="1"/>
</dbReference>
<dbReference type="GO" id="GO:0005737">
    <property type="term" value="C:cytoplasm"/>
    <property type="evidence" value="ECO:0007669"/>
    <property type="project" value="TreeGrafter"/>
</dbReference>
<evidence type="ECO:0000259" key="6">
    <source>
        <dbReference type="PROSITE" id="PS50126"/>
    </source>
</evidence>
<accession>A0A1E2V6L3</accession>
<evidence type="ECO:0000313" key="7">
    <source>
        <dbReference type="EMBL" id="ODC02658.1"/>
    </source>
</evidence>
<dbReference type="OrthoDB" id="9804278at2"/>
<evidence type="ECO:0000256" key="4">
    <source>
        <dbReference type="ARBA" id="ARBA00022842"/>
    </source>
</evidence>
<dbReference type="InterPro" id="IPR003029">
    <property type="entry name" value="S1_domain"/>
</dbReference>
<dbReference type="RefSeq" id="WP_068997053.1">
    <property type="nucleotide sequence ID" value="NZ_MDTQ01000001.1"/>
</dbReference>
<dbReference type="EMBL" id="MDTQ01000001">
    <property type="protein sequence ID" value="ODC02658.1"/>
    <property type="molecule type" value="Genomic_DNA"/>
</dbReference>
<dbReference type="GO" id="GO:0004540">
    <property type="term" value="F:RNA nuclease activity"/>
    <property type="evidence" value="ECO:0007669"/>
    <property type="project" value="InterPro"/>
</dbReference>
<gene>
    <name evidence="7" type="ORF">BFW38_02960</name>
</gene>
<proteinExistence type="predicted"/>
<dbReference type="InterPro" id="IPR012340">
    <property type="entry name" value="NA-bd_OB-fold"/>
</dbReference>
<dbReference type="NCBIfam" id="NF008689">
    <property type="entry name" value="PRK11712.1"/>
    <property type="match status" value="1"/>
</dbReference>
<reference evidence="7 8" key="1">
    <citation type="submission" date="2016-08" db="EMBL/GenBank/DDBJ databases">
        <authorList>
            <person name="Seilhamer J.J."/>
        </authorList>
    </citation>
    <scope>NUCLEOTIDE SEQUENCE [LARGE SCALE GENOMIC DNA]</scope>
    <source>
        <strain evidence="7 8">PH27A</strain>
    </source>
</reference>
<keyword evidence="8" id="KW-1185">Reference proteome</keyword>